<evidence type="ECO:0008006" key="5">
    <source>
        <dbReference type="Google" id="ProtNLM"/>
    </source>
</evidence>
<evidence type="ECO:0000256" key="1">
    <source>
        <dbReference type="SAM" id="Coils"/>
    </source>
</evidence>
<dbReference type="OrthoDB" id="437212at2759"/>
<reference evidence="3 4" key="1">
    <citation type="submission" date="2016-02" db="EMBL/GenBank/DDBJ databases">
        <title>Genome analysis of coral dinoflagellate symbionts highlights evolutionary adaptations to a symbiotic lifestyle.</title>
        <authorList>
            <person name="Aranda M."/>
            <person name="Li Y."/>
            <person name="Liew Y.J."/>
            <person name="Baumgarten S."/>
            <person name="Simakov O."/>
            <person name="Wilson M."/>
            <person name="Piel J."/>
            <person name="Ashoor H."/>
            <person name="Bougouffa S."/>
            <person name="Bajic V.B."/>
            <person name="Ryu T."/>
            <person name="Ravasi T."/>
            <person name="Bayer T."/>
            <person name="Micklem G."/>
            <person name="Kim H."/>
            <person name="Bhak J."/>
            <person name="Lajeunesse T.C."/>
            <person name="Voolstra C.R."/>
        </authorList>
    </citation>
    <scope>NUCLEOTIDE SEQUENCE [LARGE SCALE GENOMIC DNA]</scope>
    <source>
        <strain evidence="3 4">CCMP2467</strain>
    </source>
</reference>
<accession>A0A1Q9CUP8</accession>
<dbReference type="EMBL" id="LSRX01000907">
    <property type="protein sequence ID" value="OLP86627.1"/>
    <property type="molecule type" value="Genomic_DNA"/>
</dbReference>
<name>A0A1Q9CUP8_SYMMI</name>
<protein>
    <recommendedName>
        <fullName evidence="5">Reverse transcriptase domain-containing protein</fullName>
    </recommendedName>
</protein>
<proteinExistence type="predicted"/>
<dbReference type="AlphaFoldDB" id="A0A1Q9CUP8"/>
<feature type="coiled-coil region" evidence="1">
    <location>
        <begin position="145"/>
        <end position="172"/>
    </location>
</feature>
<evidence type="ECO:0000256" key="2">
    <source>
        <dbReference type="SAM" id="MobiDB-lite"/>
    </source>
</evidence>
<feature type="compositionally biased region" description="Basic and acidic residues" evidence="2">
    <location>
        <begin position="210"/>
        <end position="232"/>
    </location>
</feature>
<keyword evidence="1" id="KW-0175">Coiled coil</keyword>
<gene>
    <name evidence="3" type="ORF">AK812_SmicGene32253</name>
</gene>
<comment type="caution">
    <text evidence="3">The sequence shown here is derived from an EMBL/GenBank/DDBJ whole genome shotgun (WGS) entry which is preliminary data.</text>
</comment>
<feature type="compositionally biased region" description="Low complexity" evidence="2">
    <location>
        <begin position="189"/>
        <end position="201"/>
    </location>
</feature>
<keyword evidence="4" id="KW-1185">Reference proteome</keyword>
<dbReference type="Proteomes" id="UP000186817">
    <property type="component" value="Unassembled WGS sequence"/>
</dbReference>
<organism evidence="3 4">
    <name type="scientific">Symbiodinium microadriaticum</name>
    <name type="common">Dinoflagellate</name>
    <name type="synonym">Zooxanthella microadriatica</name>
    <dbReference type="NCBI Taxonomy" id="2951"/>
    <lineage>
        <taxon>Eukaryota</taxon>
        <taxon>Sar</taxon>
        <taxon>Alveolata</taxon>
        <taxon>Dinophyceae</taxon>
        <taxon>Suessiales</taxon>
        <taxon>Symbiodiniaceae</taxon>
        <taxon>Symbiodinium</taxon>
    </lineage>
</organism>
<evidence type="ECO:0000313" key="4">
    <source>
        <dbReference type="Proteomes" id="UP000186817"/>
    </source>
</evidence>
<sequence length="1055" mass="122383">MASPNSVATSSMHWATLRKTVEPSAWSRAKGLAGMDIRDVTVAHLSRRGLEEYGLRPLSHGRFTGIILTRNIAETVLLSQIQKRLREDIIDVDATIEAIYKSKNLKPPDKVKEATNFVTSLVDEIFLAMKPWTQVKNYGKNPEQDNQVAQRMQELEEEAAKYKQRLKSAGVTVTPTKVLPLQPPPPSAPSDSQQTPSPSHQAQRPGRPPDSAREDPPTKRRRIQRADKKKQYEKLIHEPYTAYTVIKQNKHKELDQHIQQVHNLLEEGQYTKVQLQEMATRPAAATTQLQDRLREKGVVPELYTFSRFEQPCAVYVKLKLPKLNHSGYPEVSKDTSFCYIGSTNLTVAKREYNRVAKLKQLKQLKLPKTEIAIRYWHDKQNYELFSTLLLSQHSEYIDAWAEEHCLIQRWQPKLNYPFVTKELVKKAHGLVPARQQPHLQKPPDTLAKQLFKKIRRRLQGQRRHLVNALPKQAQFWKILYAISSDTKQEYDASRELRSGKHDNETVTLLYRLANHMEQPWRSKARARLRRVLTFRNATVPKFNLPLKIPFLAHSAFKNNVQKWVSKLIRQHRHVLIPYHLPTKTIQELPHPALNKVLWNHMHKVIAQGRYWEPEPCKCHEFLLEHPRAEQHEGHVATGLETLDFCKGQSNLGAAFANVGACNAFFSSKQRLHDQVLEQLRRWLKHHLFPNDDRILESFEAFFEEQWQQHKEQQRHERRLTHRLIKHLTSALPDNYIIHNEDHANAHLMIYCPNGYNQAAFNTWMDKKTFLLLDKTPEDIKEVHELFQANEEQPERELIFLNHDLVGFFNSIPQTDIIQSVRCLIAEFSKTNNDVLLIDPHSKLNPVHSGKSTHSIKSNMTKINAQHIVDIIQFSFDACAFTAIGEVFRQTCGTSMGNRISPILSTCAIVATEITWLRLFGQHVASAHLADQLWIRRYVDNRAIIVDKDVLHNNPHIRQLASLHFYKKPVQLEDENCDDFLDFRINANNRQVSYILHPQPWRYRLPQSAGSWKLRLSGYHSRRHMIESPVFPQSLAQQQLQALDDLYLSLGFSDLA</sequence>
<evidence type="ECO:0000313" key="3">
    <source>
        <dbReference type="EMBL" id="OLP86627.1"/>
    </source>
</evidence>
<feature type="region of interest" description="Disordered" evidence="2">
    <location>
        <begin position="173"/>
        <end position="232"/>
    </location>
</feature>